<dbReference type="PANTHER" id="PTHR10044:SF139">
    <property type="entry name" value="DEATH-ASSOCIATED INHIBITOR OF APOPTOSIS 2"/>
    <property type="match status" value="1"/>
</dbReference>
<proteinExistence type="predicted"/>
<evidence type="ECO:0000313" key="2">
    <source>
        <dbReference type="Proteomes" id="UP000265180"/>
    </source>
</evidence>
<reference evidence="1 2" key="2">
    <citation type="submission" date="2017-04" db="EMBL/GenBank/DDBJ databases">
        <title>CpG methylation of centromeres and impact of large insertions on vertebrate speciation.</title>
        <authorList>
            <person name="Ichikawa K."/>
            <person name="Yoshimura J."/>
            <person name="Morishita S."/>
        </authorList>
    </citation>
    <scope>NUCLEOTIDE SEQUENCE</scope>
    <source>
        <strain evidence="1 2">HNI</strain>
    </source>
</reference>
<dbReference type="AlphaFoldDB" id="A0A3P9LSJ2"/>
<dbReference type="Gene3D" id="1.10.1170.10">
    <property type="entry name" value="Inhibitor Of Apoptosis Protein (2mihbC-IAP-1), Chain A"/>
    <property type="match status" value="3"/>
</dbReference>
<dbReference type="SMART" id="SM00238">
    <property type="entry name" value="BIR"/>
    <property type="match status" value="3"/>
</dbReference>
<accession>A0A3P9LSJ2</accession>
<evidence type="ECO:0000313" key="1">
    <source>
        <dbReference type="Ensembl" id="ENSORLP00020023666.1"/>
    </source>
</evidence>
<dbReference type="CDD" id="cd00022">
    <property type="entry name" value="BIR"/>
    <property type="match status" value="3"/>
</dbReference>
<protein>
    <submittedName>
        <fullName evidence="1">X-linked inhibitor of apoptosis</fullName>
    </submittedName>
</protein>
<dbReference type="PANTHER" id="PTHR10044">
    <property type="entry name" value="INHIBITOR OF APOPTOSIS"/>
    <property type="match status" value="1"/>
</dbReference>
<dbReference type="Proteomes" id="UP000265180">
    <property type="component" value="Chromosome 10"/>
</dbReference>
<reference evidence="1" key="3">
    <citation type="submission" date="2025-08" db="UniProtKB">
        <authorList>
            <consortium name="Ensembl"/>
        </authorList>
    </citation>
    <scope>IDENTIFICATION</scope>
    <source>
        <strain evidence="1">HNI</strain>
    </source>
</reference>
<dbReference type="Ensembl" id="ENSORLT00020008933.1">
    <property type="protein sequence ID" value="ENSORLP00020023666.1"/>
    <property type="gene ID" value="ENSORLG00020004660.1"/>
</dbReference>
<dbReference type="InterPro" id="IPR001370">
    <property type="entry name" value="BIR_rpt"/>
</dbReference>
<dbReference type="SUPFAM" id="SSF57924">
    <property type="entry name" value="Inhibitor of apoptosis (IAP) repeat"/>
    <property type="match status" value="3"/>
</dbReference>
<sequence length="362" mass="41052">MASHNPLFYVILSELKLPFNPLNSFPLGSLMMAASPLPTCFPSVFTNQRATEDLTCHSSIEAMVDGIPRIVKQLMKREKARLQTFSSWTFFTDPQDLAQAGFFCMGWSDLVQCFCCGGQLSGSDLKDDAWEEHSRRFPQCSFILGYNVGNVPLQMDEDEEGHPEKGCPPCMKTLKGRLSSFDDVQHPVDHEKLAEAGFYSTGKGDEVLCFSCGGGLENWKRQHDPFQQHFLGFFCIYKGFHCWVLPTRSAFCFYEKSRLQTFSSWTFFTDPQDLAQAGFFSMGWSDLVQCFCCGGQLSGRNLKDDAWDEHSKSFPQCSFILGHNVENVPLQMDEDEEGYPEKGYHEPKTSLHEHRNASILCF</sequence>
<dbReference type="InterPro" id="IPR050784">
    <property type="entry name" value="IAP"/>
</dbReference>
<name>A0A3P9LSJ2_ORYLA</name>
<reference key="1">
    <citation type="journal article" date="2007" name="Nature">
        <title>The medaka draft genome and insights into vertebrate genome evolution.</title>
        <authorList>
            <person name="Kasahara M."/>
            <person name="Naruse K."/>
            <person name="Sasaki S."/>
            <person name="Nakatani Y."/>
            <person name="Qu W."/>
            <person name="Ahsan B."/>
            <person name="Yamada T."/>
            <person name="Nagayasu Y."/>
            <person name="Doi K."/>
            <person name="Kasai Y."/>
            <person name="Jindo T."/>
            <person name="Kobayashi D."/>
            <person name="Shimada A."/>
            <person name="Toyoda A."/>
            <person name="Kuroki Y."/>
            <person name="Fujiyama A."/>
            <person name="Sasaki T."/>
            <person name="Shimizu A."/>
            <person name="Asakawa S."/>
            <person name="Shimizu N."/>
            <person name="Hashimoto S."/>
            <person name="Yang J."/>
            <person name="Lee Y."/>
            <person name="Matsushima K."/>
            <person name="Sugano S."/>
            <person name="Sakaizumi M."/>
            <person name="Narita T."/>
            <person name="Ohishi K."/>
            <person name="Haga S."/>
            <person name="Ohta F."/>
            <person name="Nomoto H."/>
            <person name="Nogata K."/>
            <person name="Morishita T."/>
            <person name="Endo T."/>
            <person name="Shin-I T."/>
            <person name="Takeda H."/>
            <person name="Morishita S."/>
            <person name="Kohara Y."/>
        </authorList>
    </citation>
    <scope>NUCLEOTIDE SEQUENCE [LARGE SCALE GENOMIC DNA]</scope>
    <source>
        <strain>Hd-rR</strain>
    </source>
</reference>
<dbReference type="PROSITE" id="PS50143">
    <property type="entry name" value="BIR_REPEAT_2"/>
    <property type="match status" value="3"/>
</dbReference>
<reference evidence="1" key="4">
    <citation type="submission" date="2025-09" db="UniProtKB">
        <authorList>
            <consortium name="Ensembl"/>
        </authorList>
    </citation>
    <scope>IDENTIFICATION</scope>
    <source>
        <strain evidence="1">HNI</strain>
    </source>
</reference>
<organism evidence="1 2">
    <name type="scientific">Oryzias latipes</name>
    <name type="common">Japanese rice fish</name>
    <name type="synonym">Japanese killifish</name>
    <dbReference type="NCBI Taxonomy" id="8090"/>
    <lineage>
        <taxon>Eukaryota</taxon>
        <taxon>Metazoa</taxon>
        <taxon>Chordata</taxon>
        <taxon>Craniata</taxon>
        <taxon>Vertebrata</taxon>
        <taxon>Euteleostomi</taxon>
        <taxon>Actinopterygii</taxon>
        <taxon>Neopterygii</taxon>
        <taxon>Teleostei</taxon>
        <taxon>Neoteleostei</taxon>
        <taxon>Acanthomorphata</taxon>
        <taxon>Ovalentaria</taxon>
        <taxon>Atherinomorphae</taxon>
        <taxon>Beloniformes</taxon>
        <taxon>Adrianichthyidae</taxon>
        <taxon>Oryziinae</taxon>
        <taxon>Oryzias</taxon>
    </lineage>
</organism>
<dbReference type="Pfam" id="PF00653">
    <property type="entry name" value="BIR"/>
    <property type="match status" value="3"/>
</dbReference>